<dbReference type="Pfam" id="PF00903">
    <property type="entry name" value="Glyoxalase"/>
    <property type="match status" value="1"/>
</dbReference>
<evidence type="ECO:0000313" key="3">
    <source>
        <dbReference type="Proteomes" id="UP000738325"/>
    </source>
</evidence>
<evidence type="ECO:0000259" key="1">
    <source>
        <dbReference type="PROSITE" id="PS51819"/>
    </source>
</evidence>
<dbReference type="EMBL" id="JAAAIP010000174">
    <property type="protein sequence ID" value="KAG0323806.1"/>
    <property type="molecule type" value="Genomic_DNA"/>
</dbReference>
<dbReference type="PANTHER" id="PTHR35006">
    <property type="entry name" value="GLYOXALASE FAMILY PROTEIN (AFU_ORTHOLOGUE AFUA_5G14830)"/>
    <property type="match status" value="1"/>
</dbReference>
<gene>
    <name evidence="2" type="ORF">BGZ99_002476</name>
</gene>
<dbReference type="PROSITE" id="PS51819">
    <property type="entry name" value="VOC"/>
    <property type="match status" value="1"/>
</dbReference>
<dbReference type="Proteomes" id="UP000738325">
    <property type="component" value="Unassembled WGS sequence"/>
</dbReference>
<comment type="caution">
    <text evidence="2">The sequence shown here is derived from an EMBL/GenBank/DDBJ whole genome shotgun (WGS) entry which is preliminary data.</text>
</comment>
<feature type="domain" description="VOC" evidence="1">
    <location>
        <begin position="6"/>
        <end position="140"/>
    </location>
</feature>
<accession>A0A9P6RNK4</accession>
<keyword evidence="3" id="KW-1185">Reference proteome</keyword>
<protein>
    <recommendedName>
        <fullName evidence="1">VOC domain-containing protein</fullName>
    </recommendedName>
</protein>
<name>A0A9P6RNK4_9FUNG</name>
<dbReference type="InterPro" id="IPR029068">
    <property type="entry name" value="Glyas_Bleomycin-R_OHBP_Dase"/>
</dbReference>
<evidence type="ECO:0000313" key="2">
    <source>
        <dbReference type="EMBL" id="KAG0323806.1"/>
    </source>
</evidence>
<dbReference type="AlphaFoldDB" id="A0A9P6RNK4"/>
<sequence length="141" mass="15932">MSKLGTISHVALSVSDFETSTKFYTFLLTELLGYKAISVLPDVIIWAKENGLLIVIRQGTKTPTFAQTNPGLHHLSFRSETKEEVDELFGKIVQFQEQNKATQPASKILHEPAPYPQYVEGYYSVFFTDPDGIKLEITYMP</sequence>
<organism evidence="2 3">
    <name type="scientific">Dissophora globulifera</name>
    <dbReference type="NCBI Taxonomy" id="979702"/>
    <lineage>
        <taxon>Eukaryota</taxon>
        <taxon>Fungi</taxon>
        <taxon>Fungi incertae sedis</taxon>
        <taxon>Mucoromycota</taxon>
        <taxon>Mortierellomycotina</taxon>
        <taxon>Mortierellomycetes</taxon>
        <taxon>Mortierellales</taxon>
        <taxon>Mortierellaceae</taxon>
        <taxon>Dissophora</taxon>
    </lineage>
</organism>
<dbReference type="PANTHER" id="PTHR35006:SF3">
    <property type="entry name" value="GLYOXALASE FAMILY PROTEIN (AFU_ORTHOLOGUE AFUA_3G06020)"/>
    <property type="match status" value="1"/>
</dbReference>
<dbReference type="InterPro" id="IPR004360">
    <property type="entry name" value="Glyas_Fos-R_dOase_dom"/>
</dbReference>
<proteinExistence type="predicted"/>
<dbReference type="InterPro" id="IPR037523">
    <property type="entry name" value="VOC_core"/>
</dbReference>
<dbReference type="Gene3D" id="3.10.180.10">
    <property type="entry name" value="2,3-Dihydroxybiphenyl 1,2-Dioxygenase, domain 1"/>
    <property type="match status" value="1"/>
</dbReference>
<dbReference type="OrthoDB" id="10249419at2759"/>
<reference evidence="2" key="1">
    <citation type="journal article" date="2020" name="Fungal Divers.">
        <title>Resolving the Mortierellaceae phylogeny through synthesis of multi-gene phylogenetics and phylogenomics.</title>
        <authorList>
            <person name="Vandepol N."/>
            <person name="Liber J."/>
            <person name="Desiro A."/>
            <person name="Na H."/>
            <person name="Kennedy M."/>
            <person name="Barry K."/>
            <person name="Grigoriev I.V."/>
            <person name="Miller A.N."/>
            <person name="O'Donnell K."/>
            <person name="Stajich J.E."/>
            <person name="Bonito G."/>
        </authorList>
    </citation>
    <scope>NUCLEOTIDE SEQUENCE</scope>
    <source>
        <strain evidence="2">REB-010B</strain>
    </source>
</reference>
<dbReference type="SUPFAM" id="SSF54593">
    <property type="entry name" value="Glyoxalase/Bleomycin resistance protein/Dihydroxybiphenyl dioxygenase"/>
    <property type="match status" value="1"/>
</dbReference>